<accession>A0AA37QEK5</accession>
<protein>
    <submittedName>
        <fullName evidence="4">Methyltransferase, TIGR04290 family protein</fullName>
    </submittedName>
</protein>
<keyword evidence="1 4" id="KW-0489">Methyltransferase</keyword>
<comment type="caution">
    <text evidence="4">The sequence shown here is derived from an EMBL/GenBank/DDBJ whole genome shotgun (WGS) entry which is preliminary data.</text>
</comment>
<dbReference type="RefSeq" id="WP_284348756.1">
    <property type="nucleotide sequence ID" value="NZ_BRXS01000001.1"/>
</dbReference>
<evidence type="ECO:0000256" key="1">
    <source>
        <dbReference type="ARBA" id="ARBA00022603"/>
    </source>
</evidence>
<dbReference type="InterPro" id="IPR027554">
    <property type="entry name" value="Meth_Rta_06860"/>
</dbReference>
<reference evidence="4" key="1">
    <citation type="submission" date="2022-08" db="EMBL/GenBank/DDBJ databases">
        <title>Draft genome sequencing of Roseisolibacter agri AW1220.</title>
        <authorList>
            <person name="Tobiishi Y."/>
            <person name="Tonouchi A."/>
        </authorList>
    </citation>
    <scope>NUCLEOTIDE SEQUENCE</scope>
    <source>
        <strain evidence="4">AW1220</strain>
    </source>
</reference>
<dbReference type="AlphaFoldDB" id="A0AA37QEK5"/>
<dbReference type="CDD" id="cd02440">
    <property type="entry name" value="AdoMet_MTases"/>
    <property type="match status" value="1"/>
</dbReference>
<proteinExistence type="predicted"/>
<organism evidence="4 5">
    <name type="scientific">Roseisolibacter agri</name>
    <dbReference type="NCBI Taxonomy" id="2014610"/>
    <lineage>
        <taxon>Bacteria</taxon>
        <taxon>Pseudomonadati</taxon>
        <taxon>Gemmatimonadota</taxon>
        <taxon>Gemmatimonadia</taxon>
        <taxon>Gemmatimonadales</taxon>
        <taxon>Gemmatimonadaceae</taxon>
        <taxon>Roseisolibacter</taxon>
    </lineage>
</organism>
<keyword evidence="2" id="KW-0808">Transferase</keyword>
<evidence type="ECO:0000256" key="3">
    <source>
        <dbReference type="ARBA" id="ARBA00022691"/>
    </source>
</evidence>
<name>A0AA37QEK5_9BACT</name>
<dbReference type="NCBIfam" id="TIGR04290">
    <property type="entry name" value="meth_Rta_06860"/>
    <property type="match status" value="1"/>
</dbReference>
<dbReference type="Gene3D" id="3.40.50.150">
    <property type="entry name" value="Vaccinia Virus protein VP39"/>
    <property type="match status" value="1"/>
</dbReference>
<evidence type="ECO:0000313" key="5">
    <source>
        <dbReference type="Proteomes" id="UP001161325"/>
    </source>
</evidence>
<dbReference type="Pfam" id="PF08003">
    <property type="entry name" value="Methyltransf_9"/>
    <property type="match status" value="1"/>
</dbReference>
<sequence length="278" mass="30800">MTSLLQQFATAPTKAREGEILALGPWFHNLHLPDGAQTAPGHALGDFPAFKWRELAPALPHDLRGWTALDIGCNAGFYSFELAKRGAEVTGIDVEPLFLRQAEWAAREFGLADRVRFRQAQVYDLAHIGAQFDLVLFMGVFYHLRYPMLGLDIVAETVRRLLVFQTLTMPGTEVHPDTARYRSVDDRDDFLAPGWPRMAFLEHPFAGDETNWWAPNHAAVEAMLRSSGLRVTGRPAHEMYLCEPDPAAAVWPRGRGRAELLAATGCAWRAGGPPEGGA</sequence>
<dbReference type="InterPro" id="IPR027555">
    <property type="entry name" value="Mo5U34_MeTrfas-like"/>
</dbReference>
<keyword evidence="5" id="KW-1185">Reference proteome</keyword>
<evidence type="ECO:0000313" key="4">
    <source>
        <dbReference type="EMBL" id="GLC24308.1"/>
    </source>
</evidence>
<dbReference type="Proteomes" id="UP001161325">
    <property type="component" value="Unassembled WGS sequence"/>
</dbReference>
<dbReference type="InterPro" id="IPR029063">
    <property type="entry name" value="SAM-dependent_MTases_sf"/>
</dbReference>
<dbReference type="GO" id="GO:0008168">
    <property type="term" value="F:methyltransferase activity"/>
    <property type="evidence" value="ECO:0007669"/>
    <property type="project" value="UniProtKB-KW"/>
</dbReference>
<dbReference type="PANTHER" id="PTHR43464:SF19">
    <property type="entry name" value="UBIQUINONE BIOSYNTHESIS O-METHYLTRANSFERASE, MITOCHONDRIAL"/>
    <property type="match status" value="1"/>
</dbReference>
<dbReference type="PANTHER" id="PTHR43464">
    <property type="entry name" value="METHYLTRANSFERASE"/>
    <property type="match status" value="1"/>
</dbReference>
<dbReference type="EMBL" id="BRXS01000001">
    <property type="protein sequence ID" value="GLC24308.1"/>
    <property type="molecule type" value="Genomic_DNA"/>
</dbReference>
<evidence type="ECO:0000256" key="2">
    <source>
        <dbReference type="ARBA" id="ARBA00022679"/>
    </source>
</evidence>
<keyword evidence="3" id="KW-0949">S-adenosyl-L-methionine</keyword>
<dbReference type="GO" id="GO:0032259">
    <property type="term" value="P:methylation"/>
    <property type="evidence" value="ECO:0007669"/>
    <property type="project" value="UniProtKB-KW"/>
</dbReference>
<dbReference type="SUPFAM" id="SSF53335">
    <property type="entry name" value="S-adenosyl-L-methionine-dependent methyltransferases"/>
    <property type="match status" value="1"/>
</dbReference>
<gene>
    <name evidence="4" type="ORF">rosag_08210</name>
</gene>